<evidence type="ECO:0000313" key="3">
    <source>
        <dbReference type="Proteomes" id="UP001501803"/>
    </source>
</evidence>
<dbReference type="InterPro" id="IPR052519">
    <property type="entry name" value="Euk-type_GlcNAc_Kinase"/>
</dbReference>
<dbReference type="Pfam" id="PF01869">
    <property type="entry name" value="BcrAD_BadFG"/>
    <property type="match status" value="1"/>
</dbReference>
<keyword evidence="3" id="KW-1185">Reference proteome</keyword>
<dbReference type="InterPro" id="IPR043129">
    <property type="entry name" value="ATPase_NBD"/>
</dbReference>
<name>A0ABP7KZH5_9MICO</name>
<dbReference type="PANTHER" id="PTHR43190:SF3">
    <property type="entry name" value="N-ACETYL-D-GLUCOSAMINE KINASE"/>
    <property type="match status" value="1"/>
</dbReference>
<proteinExistence type="predicted"/>
<sequence>MVIAVDGGGSKTDVWAIGLDGTVLAQVTGPGSNPQLIGRERVAELIDELVQKVTAAAGPRPLVRTSIYLSGLDLPVETELFREVVNRRAWSRGVTGEQTVIDNDLLALLRAGTLESDAVALICGTGINCIGVRSDGEVVRFLALGMISGDWGGGWHLGESALWHAMRAEDGRGEATMLASMIPATLGRGSVRGVVEALHFGQIPSSELALLCPDVFAAARAGDAVAGALVDRQAEEIVLMVTAALTRLSLMNRETPIVLGGGVLAAADERLMAGIESRLADRAPLARIRLITAPPIVGAAILALESIGRHEAGRRLAAEHAAA</sequence>
<dbReference type="PANTHER" id="PTHR43190">
    <property type="entry name" value="N-ACETYL-D-GLUCOSAMINE KINASE"/>
    <property type="match status" value="1"/>
</dbReference>
<accession>A0ABP7KZH5</accession>
<reference evidence="3" key="1">
    <citation type="journal article" date="2019" name="Int. J. Syst. Evol. Microbiol.">
        <title>The Global Catalogue of Microorganisms (GCM) 10K type strain sequencing project: providing services to taxonomists for standard genome sequencing and annotation.</title>
        <authorList>
            <consortium name="The Broad Institute Genomics Platform"/>
            <consortium name="The Broad Institute Genome Sequencing Center for Infectious Disease"/>
            <person name="Wu L."/>
            <person name="Ma J."/>
        </authorList>
    </citation>
    <scope>NUCLEOTIDE SEQUENCE [LARGE SCALE GENOMIC DNA]</scope>
    <source>
        <strain evidence="3">JCM 17021</strain>
    </source>
</reference>
<feature type="domain" description="ATPase BadF/BadG/BcrA/BcrD type" evidence="1">
    <location>
        <begin position="5"/>
        <end position="303"/>
    </location>
</feature>
<gene>
    <name evidence="2" type="ORF">GCM10022381_35960</name>
</gene>
<dbReference type="Gene3D" id="3.30.420.40">
    <property type="match status" value="2"/>
</dbReference>
<dbReference type="EMBL" id="BAABCN010000015">
    <property type="protein sequence ID" value="GAA3890860.1"/>
    <property type="molecule type" value="Genomic_DNA"/>
</dbReference>
<dbReference type="SUPFAM" id="SSF53067">
    <property type="entry name" value="Actin-like ATPase domain"/>
    <property type="match status" value="2"/>
</dbReference>
<evidence type="ECO:0000259" key="1">
    <source>
        <dbReference type="Pfam" id="PF01869"/>
    </source>
</evidence>
<dbReference type="InterPro" id="IPR002731">
    <property type="entry name" value="ATPase_BadF"/>
</dbReference>
<organism evidence="2 3">
    <name type="scientific">Leifsonia kafniensis</name>
    <dbReference type="NCBI Taxonomy" id="475957"/>
    <lineage>
        <taxon>Bacteria</taxon>
        <taxon>Bacillati</taxon>
        <taxon>Actinomycetota</taxon>
        <taxon>Actinomycetes</taxon>
        <taxon>Micrococcales</taxon>
        <taxon>Microbacteriaceae</taxon>
        <taxon>Leifsonia</taxon>
    </lineage>
</organism>
<comment type="caution">
    <text evidence="2">The sequence shown here is derived from an EMBL/GenBank/DDBJ whole genome shotgun (WGS) entry which is preliminary data.</text>
</comment>
<protein>
    <submittedName>
        <fullName evidence="2">BadF/BadG/BcrA/BcrD ATPase family protein</fullName>
    </submittedName>
</protein>
<dbReference type="Proteomes" id="UP001501803">
    <property type="component" value="Unassembled WGS sequence"/>
</dbReference>
<evidence type="ECO:0000313" key="2">
    <source>
        <dbReference type="EMBL" id="GAA3890860.1"/>
    </source>
</evidence>